<dbReference type="GO" id="GO:0003700">
    <property type="term" value="F:DNA-binding transcription factor activity"/>
    <property type="evidence" value="ECO:0007669"/>
    <property type="project" value="InterPro"/>
</dbReference>
<evidence type="ECO:0000256" key="1">
    <source>
        <dbReference type="ARBA" id="ARBA00023015"/>
    </source>
</evidence>
<accession>A0A2V5IQ17</accession>
<dbReference type="SUPFAM" id="SSF52317">
    <property type="entry name" value="Class I glutamine amidotransferase-like"/>
    <property type="match status" value="1"/>
</dbReference>
<proteinExistence type="predicted"/>
<dbReference type="Pfam" id="PF01965">
    <property type="entry name" value="DJ-1_PfpI"/>
    <property type="match status" value="1"/>
</dbReference>
<sequence length="343" mass="36683">MRRTDLTPAKAVVGKRRVGFLVFDGFKLLDVSGPAEAFNDANQFGANYELEFFSPDGSGAVSSLGLPVSVKGNACDAAPLDTVIVSGGDLLPHGFIGQNIVDAAADLAGRSRRVASVCTGAFILADAGLLDGRRATTHWQHAAQLRLRYRKITVESDAIFVKDGAVFTSAGVTAGIDLALALIEEDHGAELARKVAKSLVMYLQRSGGQSQFSIPLQGPAPVSAPLRRVVEVMRRDPASPHTVVEMAKYAHLSTRQLSRLFRDEMNTTPRKFLDSVRFETACSLLDAGHTISDVAERSGFGSLESLRRSFITNIGVPPSKYQHNFLTSSIGHVPAGAMSESEG</sequence>
<gene>
    <name evidence="4" type="ORF">CVS30_11825</name>
</gene>
<evidence type="ECO:0000313" key="4">
    <source>
        <dbReference type="EMBL" id="PYI38141.1"/>
    </source>
</evidence>
<comment type="caution">
    <text evidence="4">The sequence shown here is derived from an EMBL/GenBank/DDBJ whole genome shotgun (WGS) entry which is preliminary data.</text>
</comment>
<dbReference type="AlphaFoldDB" id="A0A2V5IQ17"/>
<dbReference type="GO" id="GO:0043565">
    <property type="term" value="F:sequence-specific DNA binding"/>
    <property type="evidence" value="ECO:0007669"/>
    <property type="project" value="InterPro"/>
</dbReference>
<protein>
    <submittedName>
        <fullName evidence="4">AraC family transcriptional regulator</fullName>
    </submittedName>
</protein>
<name>A0A2V5IQ17_9MICC</name>
<evidence type="ECO:0000259" key="3">
    <source>
        <dbReference type="PROSITE" id="PS01124"/>
    </source>
</evidence>
<dbReference type="InterPro" id="IPR052158">
    <property type="entry name" value="INH-QAR"/>
</dbReference>
<evidence type="ECO:0000313" key="5">
    <source>
        <dbReference type="Proteomes" id="UP000247980"/>
    </source>
</evidence>
<keyword evidence="2" id="KW-0804">Transcription</keyword>
<keyword evidence="1" id="KW-0805">Transcription regulation</keyword>
<dbReference type="Pfam" id="PF12833">
    <property type="entry name" value="HTH_18"/>
    <property type="match status" value="1"/>
</dbReference>
<dbReference type="Gene3D" id="3.40.50.880">
    <property type="match status" value="1"/>
</dbReference>
<dbReference type="EMBL" id="QJVC01000012">
    <property type="protein sequence ID" value="PYI38141.1"/>
    <property type="molecule type" value="Genomic_DNA"/>
</dbReference>
<organism evidence="4 5">
    <name type="scientific">Arthrobacter psychrolactophilus</name>
    <dbReference type="NCBI Taxonomy" id="92442"/>
    <lineage>
        <taxon>Bacteria</taxon>
        <taxon>Bacillati</taxon>
        <taxon>Actinomycetota</taxon>
        <taxon>Actinomycetes</taxon>
        <taxon>Micrococcales</taxon>
        <taxon>Micrococcaceae</taxon>
        <taxon>Arthrobacter</taxon>
    </lineage>
</organism>
<dbReference type="SMART" id="SM00342">
    <property type="entry name" value="HTH_ARAC"/>
    <property type="match status" value="1"/>
</dbReference>
<dbReference type="CDD" id="cd03137">
    <property type="entry name" value="GATase1_AraC_1"/>
    <property type="match status" value="1"/>
</dbReference>
<dbReference type="InterPro" id="IPR018060">
    <property type="entry name" value="HTH_AraC"/>
</dbReference>
<dbReference type="PANTHER" id="PTHR43130">
    <property type="entry name" value="ARAC-FAMILY TRANSCRIPTIONAL REGULATOR"/>
    <property type="match status" value="1"/>
</dbReference>
<keyword evidence="5" id="KW-1185">Reference proteome</keyword>
<dbReference type="InterPro" id="IPR009057">
    <property type="entry name" value="Homeodomain-like_sf"/>
</dbReference>
<reference evidence="4 5" key="1">
    <citation type="submission" date="2018-05" db="EMBL/GenBank/DDBJ databases">
        <title>Genetic diversity of glacier-inhabiting Cryobacterium bacteria in China and description of Cryobacterium mengkeensis sp. nov. and Arthrobacter glacialis sp. nov.</title>
        <authorList>
            <person name="Liu Q."/>
            <person name="Xin Y.-H."/>
        </authorList>
    </citation>
    <scope>NUCLEOTIDE SEQUENCE [LARGE SCALE GENOMIC DNA]</scope>
    <source>
        <strain evidence="4 5">B7</strain>
    </source>
</reference>
<dbReference type="InterPro" id="IPR002818">
    <property type="entry name" value="DJ-1/PfpI"/>
</dbReference>
<dbReference type="InterPro" id="IPR029062">
    <property type="entry name" value="Class_I_gatase-like"/>
</dbReference>
<dbReference type="Proteomes" id="UP000247980">
    <property type="component" value="Unassembled WGS sequence"/>
</dbReference>
<evidence type="ECO:0000256" key="2">
    <source>
        <dbReference type="ARBA" id="ARBA00023163"/>
    </source>
</evidence>
<dbReference type="OrthoDB" id="3992151at2"/>
<dbReference type="Gene3D" id="1.10.10.60">
    <property type="entry name" value="Homeodomain-like"/>
    <property type="match status" value="1"/>
</dbReference>
<dbReference type="PROSITE" id="PS01124">
    <property type="entry name" value="HTH_ARAC_FAMILY_2"/>
    <property type="match status" value="1"/>
</dbReference>
<dbReference type="SUPFAM" id="SSF46689">
    <property type="entry name" value="Homeodomain-like"/>
    <property type="match status" value="2"/>
</dbReference>
<feature type="domain" description="HTH araC/xylS-type" evidence="3">
    <location>
        <begin position="227"/>
        <end position="324"/>
    </location>
</feature>
<dbReference type="PANTHER" id="PTHR43130:SF3">
    <property type="entry name" value="HTH-TYPE TRANSCRIPTIONAL REGULATOR RV1931C"/>
    <property type="match status" value="1"/>
</dbReference>